<feature type="transmembrane region" description="Helical" evidence="6">
    <location>
        <begin position="210"/>
        <end position="232"/>
    </location>
</feature>
<evidence type="ECO:0000256" key="5">
    <source>
        <dbReference type="SAM" id="MobiDB-lite"/>
    </source>
</evidence>
<evidence type="ECO:0008006" key="9">
    <source>
        <dbReference type="Google" id="ProtNLM"/>
    </source>
</evidence>
<dbReference type="Proteomes" id="UP000215902">
    <property type="component" value="Unassembled WGS sequence"/>
</dbReference>
<gene>
    <name evidence="7" type="ORF">BOX15_Mlig009666g3</name>
</gene>
<keyword evidence="3 6" id="KW-1133">Transmembrane helix</keyword>
<proteinExistence type="predicted"/>
<dbReference type="AlphaFoldDB" id="A0A267DP00"/>
<accession>A0A267DP00</accession>
<evidence type="ECO:0000256" key="2">
    <source>
        <dbReference type="ARBA" id="ARBA00022692"/>
    </source>
</evidence>
<evidence type="ECO:0000256" key="6">
    <source>
        <dbReference type="SAM" id="Phobius"/>
    </source>
</evidence>
<dbReference type="Pfam" id="PF03619">
    <property type="entry name" value="Solute_trans_a"/>
    <property type="match status" value="1"/>
</dbReference>
<dbReference type="PANTHER" id="PTHR23423">
    <property type="entry name" value="ORGANIC SOLUTE TRANSPORTER-RELATED"/>
    <property type="match status" value="1"/>
</dbReference>
<feature type="transmembrane region" description="Helical" evidence="6">
    <location>
        <begin position="295"/>
        <end position="315"/>
    </location>
</feature>
<reference evidence="7 8" key="1">
    <citation type="submission" date="2017-06" db="EMBL/GenBank/DDBJ databases">
        <title>A platform for efficient transgenesis in Macrostomum lignano, a flatworm model organism for stem cell research.</title>
        <authorList>
            <person name="Berezikov E."/>
        </authorList>
    </citation>
    <scope>NUCLEOTIDE SEQUENCE [LARGE SCALE GENOMIC DNA]</scope>
    <source>
        <strain evidence="7">DV1</strain>
        <tissue evidence="7">Whole organism</tissue>
    </source>
</reference>
<feature type="region of interest" description="Disordered" evidence="5">
    <location>
        <begin position="331"/>
        <end position="373"/>
    </location>
</feature>
<protein>
    <recommendedName>
        <fullName evidence="9">Transmembrane protein 184B</fullName>
    </recommendedName>
</protein>
<keyword evidence="2 6" id="KW-0812">Transmembrane</keyword>
<comment type="caution">
    <text evidence="7">The sequence shown here is derived from an EMBL/GenBank/DDBJ whole genome shotgun (WGS) entry which is preliminary data.</text>
</comment>
<dbReference type="GO" id="GO:0016020">
    <property type="term" value="C:membrane"/>
    <property type="evidence" value="ECO:0007669"/>
    <property type="project" value="UniProtKB-SubCell"/>
</dbReference>
<evidence type="ECO:0000313" key="8">
    <source>
        <dbReference type="Proteomes" id="UP000215902"/>
    </source>
</evidence>
<evidence type="ECO:0000256" key="1">
    <source>
        <dbReference type="ARBA" id="ARBA00004141"/>
    </source>
</evidence>
<sequence>QPMGHEIIVTSDQENTTAEAVNELANSAGSRNATSLIFLQTPASQAIAGIAAFAAIILGCYQIYEHLRHYQCPSEQRWIVRILFIVPIYSFCSWLSLLLFVHDELYIYFDSLRDIYEAFVIYNFLCLCYEYLGGESNILADLRGKPIPLSYFYCTCCFAGRQYTVTFLRFCKQATLQFCIVKPCMVFVTIGLQLAGLYKHGNFSPLSGYLYVTMIYNCSVSLALYALVLFYFATREMLSQFDPVLKFFTIKSVIFLSFWQGVALAILEKSGAISPVYSAASGAVTTGTGTVAAGYQNFIICLEMLVAAVALRFAFPVSTYYGGGGGRGGDFDRRQSLSGASGDPSQQAAVSASSELDGSAATPRPLQSISSSFKETISPRDLVRDAIHNFHPQYQQYIQQAQSEHDRHQQPHTDSILDL</sequence>
<dbReference type="OrthoDB" id="5348404at2759"/>
<comment type="subcellular location">
    <subcellularLocation>
        <location evidence="1">Membrane</location>
        <topology evidence="1">Multi-pass membrane protein</topology>
    </subcellularLocation>
</comment>
<dbReference type="InterPro" id="IPR005178">
    <property type="entry name" value="Ostalpha/TMEM184C"/>
</dbReference>
<dbReference type="SMART" id="SM01417">
    <property type="entry name" value="Solute_trans_a"/>
    <property type="match status" value="1"/>
</dbReference>
<name>A0A267DP00_9PLAT</name>
<keyword evidence="4 6" id="KW-0472">Membrane</keyword>
<evidence type="ECO:0000256" key="3">
    <source>
        <dbReference type="ARBA" id="ARBA00022989"/>
    </source>
</evidence>
<dbReference type="EMBL" id="NIVC01003520">
    <property type="protein sequence ID" value="PAA51001.1"/>
    <property type="molecule type" value="Genomic_DNA"/>
</dbReference>
<feature type="transmembrane region" description="Helical" evidence="6">
    <location>
        <begin position="79"/>
        <end position="101"/>
    </location>
</feature>
<feature type="transmembrane region" description="Helical" evidence="6">
    <location>
        <begin position="46"/>
        <end position="67"/>
    </location>
</feature>
<organism evidence="7 8">
    <name type="scientific">Macrostomum lignano</name>
    <dbReference type="NCBI Taxonomy" id="282301"/>
    <lineage>
        <taxon>Eukaryota</taxon>
        <taxon>Metazoa</taxon>
        <taxon>Spiralia</taxon>
        <taxon>Lophotrochozoa</taxon>
        <taxon>Platyhelminthes</taxon>
        <taxon>Rhabditophora</taxon>
        <taxon>Macrostomorpha</taxon>
        <taxon>Macrostomida</taxon>
        <taxon>Macrostomidae</taxon>
        <taxon>Macrostomum</taxon>
    </lineage>
</organism>
<dbReference type="STRING" id="282301.A0A267DP00"/>
<feature type="non-terminal residue" evidence="7">
    <location>
        <position position="1"/>
    </location>
</feature>
<evidence type="ECO:0000313" key="7">
    <source>
        <dbReference type="EMBL" id="PAA51001.1"/>
    </source>
</evidence>
<evidence type="ECO:0000256" key="4">
    <source>
        <dbReference type="ARBA" id="ARBA00023136"/>
    </source>
</evidence>
<feature type="transmembrane region" description="Helical" evidence="6">
    <location>
        <begin position="244"/>
        <end position="267"/>
    </location>
</feature>
<keyword evidence="8" id="KW-1185">Reference proteome</keyword>
<feature type="region of interest" description="Disordered" evidence="5">
    <location>
        <begin position="400"/>
        <end position="419"/>
    </location>
</feature>
<feature type="compositionally biased region" description="Polar residues" evidence="5">
    <location>
        <begin position="336"/>
        <end position="356"/>
    </location>
</feature>
<feature type="transmembrane region" description="Helical" evidence="6">
    <location>
        <begin position="180"/>
        <end position="198"/>
    </location>
</feature>